<dbReference type="Pfam" id="PF17920">
    <property type="entry name" value="TetR_C_16"/>
    <property type="match status" value="1"/>
</dbReference>
<feature type="DNA-binding region" description="H-T-H motif" evidence="2">
    <location>
        <begin position="37"/>
        <end position="56"/>
    </location>
</feature>
<keyword evidence="5" id="KW-1185">Reference proteome</keyword>
<dbReference type="PANTHER" id="PTHR30055">
    <property type="entry name" value="HTH-TYPE TRANSCRIPTIONAL REGULATOR RUTR"/>
    <property type="match status" value="1"/>
</dbReference>
<dbReference type="InterPro" id="IPR036271">
    <property type="entry name" value="Tet_transcr_reg_TetR-rel_C_sf"/>
</dbReference>
<dbReference type="GO" id="GO:0000976">
    <property type="term" value="F:transcription cis-regulatory region binding"/>
    <property type="evidence" value="ECO:0007669"/>
    <property type="project" value="TreeGrafter"/>
</dbReference>
<evidence type="ECO:0000256" key="1">
    <source>
        <dbReference type="ARBA" id="ARBA00023125"/>
    </source>
</evidence>
<dbReference type="InterPro" id="IPR041678">
    <property type="entry name" value="TetR_C_16"/>
</dbReference>
<organism evidence="4 5">
    <name type="scientific">Actinomadura montaniterrae</name>
    <dbReference type="NCBI Taxonomy" id="1803903"/>
    <lineage>
        <taxon>Bacteria</taxon>
        <taxon>Bacillati</taxon>
        <taxon>Actinomycetota</taxon>
        <taxon>Actinomycetes</taxon>
        <taxon>Streptosporangiales</taxon>
        <taxon>Thermomonosporaceae</taxon>
        <taxon>Actinomadura</taxon>
    </lineage>
</organism>
<proteinExistence type="predicted"/>
<sequence>MSTPGGGSRAEQRRATQARILEHARRIFADAGYDRTTIRAVATAAGVDPGLVMHYFGSKEKLFARAIEAGASWMPGGTADEVAEQLLDRLRTSLAEEPVESLALLRSMLTHPEAARAFRSAARLRKEGIGQAIPDEDADLRAAVVNAMLIGIALGRHLIELDHLADADPERVVEILRPAVYAITKAEQPE</sequence>
<dbReference type="InterPro" id="IPR009057">
    <property type="entry name" value="Homeodomain-like_sf"/>
</dbReference>
<evidence type="ECO:0000256" key="2">
    <source>
        <dbReference type="PROSITE-ProRule" id="PRU00335"/>
    </source>
</evidence>
<dbReference type="Gene3D" id="1.10.357.10">
    <property type="entry name" value="Tetracycline Repressor, domain 2"/>
    <property type="match status" value="1"/>
</dbReference>
<dbReference type="PROSITE" id="PS50977">
    <property type="entry name" value="HTH_TETR_2"/>
    <property type="match status" value="1"/>
</dbReference>
<comment type="caution">
    <text evidence="4">The sequence shown here is derived from an EMBL/GenBank/DDBJ whole genome shotgun (WGS) entry which is preliminary data.</text>
</comment>
<dbReference type="Gene3D" id="1.10.10.60">
    <property type="entry name" value="Homeodomain-like"/>
    <property type="match status" value="1"/>
</dbReference>
<evidence type="ECO:0000259" key="3">
    <source>
        <dbReference type="PROSITE" id="PS50977"/>
    </source>
</evidence>
<feature type="domain" description="HTH tetR-type" evidence="3">
    <location>
        <begin position="14"/>
        <end position="74"/>
    </location>
</feature>
<dbReference type="GO" id="GO:0003700">
    <property type="term" value="F:DNA-binding transcription factor activity"/>
    <property type="evidence" value="ECO:0007669"/>
    <property type="project" value="TreeGrafter"/>
</dbReference>
<dbReference type="Pfam" id="PF00440">
    <property type="entry name" value="TetR_N"/>
    <property type="match status" value="1"/>
</dbReference>
<dbReference type="Proteomes" id="UP000483004">
    <property type="component" value="Unassembled WGS sequence"/>
</dbReference>
<dbReference type="PANTHER" id="PTHR30055:SF235">
    <property type="entry name" value="TRANSCRIPTIONAL REGULATORY PROTEIN"/>
    <property type="match status" value="1"/>
</dbReference>
<dbReference type="SUPFAM" id="SSF46689">
    <property type="entry name" value="Homeodomain-like"/>
    <property type="match status" value="1"/>
</dbReference>
<gene>
    <name evidence="4" type="ORF">F9B16_14990</name>
</gene>
<name>A0A6L3VZY7_9ACTN</name>
<dbReference type="AlphaFoldDB" id="A0A6L3VZY7"/>
<dbReference type="InterPro" id="IPR050109">
    <property type="entry name" value="HTH-type_TetR-like_transc_reg"/>
</dbReference>
<dbReference type="SUPFAM" id="SSF48498">
    <property type="entry name" value="Tetracyclin repressor-like, C-terminal domain"/>
    <property type="match status" value="1"/>
</dbReference>
<dbReference type="PRINTS" id="PR00455">
    <property type="entry name" value="HTHTETR"/>
</dbReference>
<dbReference type="RefSeq" id="WP_151540666.1">
    <property type="nucleotide sequence ID" value="NZ_WBMR01000034.1"/>
</dbReference>
<reference evidence="4 5" key="1">
    <citation type="submission" date="2019-09" db="EMBL/GenBank/DDBJ databases">
        <title>Actinomadura physcomitrii sp. nov., a novel actinomycete isolated from moss [Physcomitrium sphaericum (Ludw) Fuernr].</title>
        <authorList>
            <person name="Liu C."/>
            <person name="Zhuang X."/>
        </authorList>
    </citation>
    <scope>NUCLEOTIDE SEQUENCE [LARGE SCALE GENOMIC DNA]</scope>
    <source>
        <strain evidence="4 5">CYP1-1B</strain>
    </source>
</reference>
<keyword evidence="1 2" id="KW-0238">DNA-binding</keyword>
<dbReference type="OrthoDB" id="3210235at2"/>
<dbReference type="EMBL" id="WBMR01000034">
    <property type="protein sequence ID" value="KAB2381923.1"/>
    <property type="molecule type" value="Genomic_DNA"/>
</dbReference>
<protein>
    <submittedName>
        <fullName evidence="4">TetR/AcrR family transcriptional regulator</fullName>
    </submittedName>
</protein>
<evidence type="ECO:0000313" key="4">
    <source>
        <dbReference type="EMBL" id="KAB2381923.1"/>
    </source>
</evidence>
<dbReference type="InterPro" id="IPR001647">
    <property type="entry name" value="HTH_TetR"/>
</dbReference>
<accession>A0A6L3VZY7</accession>
<evidence type="ECO:0000313" key="5">
    <source>
        <dbReference type="Proteomes" id="UP000483004"/>
    </source>
</evidence>